<dbReference type="Proteomes" id="UP000324222">
    <property type="component" value="Unassembled WGS sequence"/>
</dbReference>
<organism evidence="2 3">
    <name type="scientific">Portunus trituberculatus</name>
    <name type="common">Swimming crab</name>
    <name type="synonym">Neptunus trituberculatus</name>
    <dbReference type="NCBI Taxonomy" id="210409"/>
    <lineage>
        <taxon>Eukaryota</taxon>
        <taxon>Metazoa</taxon>
        <taxon>Ecdysozoa</taxon>
        <taxon>Arthropoda</taxon>
        <taxon>Crustacea</taxon>
        <taxon>Multicrustacea</taxon>
        <taxon>Malacostraca</taxon>
        <taxon>Eumalacostraca</taxon>
        <taxon>Eucarida</taxon>
        <taxon>Decapoda</taxon>
        <taxon>Pleocyemata</taxon>
        <taxon>Brachyura</taxon>
        <taxon>Eubrachyura</taxon>
        <taxon>Portunoidea</taxon>
        <taxon>Portunidae</taxon>
        <taxon>Portuninae</taxon>
        <taxon>Portunus</taxon>
    </lineage>
</organism>
<evidence type="ECO:0000313" key="3">
    <source>
        <dbReference type="Proteomes" id="UP000324222"/>
    </source>
</evidence>
<evidence type="ECO:0000313" key="2">
    <source>
        <dbReference type="EMBL" id="MPC93806.1"/>
    </source>
</evidence>
<dbReference type="AlphaFoldDB" id="A0A5B7JHT9"/>
<proteinExistence type="predicted"/>
<accession>A0A5B7JHT9</accession>
<feature type="region of interest" description="Disordered" evidence="1">
    <location>
        <begin position="1"/>
        <end position="29"/>
    </location>
</feature>
<evidence type="ECO:0000256" key="1">
    <source>
        <dbReference type="SAM" id="MobiDB-lite"/>
    </source>
</evidence>
<comment type="caution">
    <text evidence="2">The sequence shown here is derived from an EMBL/GenBank/DDBJ whole genome shotgun (WGS) entry which is preliminary data.</text>
</comment>
<feature type="compositionally biased region" description="Basic residues" evidence="1">
    <location>
        <begin position="18"/>
        <end position="29"/>
    </location>
</feature>
<keyword evidence="3" id="KW-1185">Reference proteome</keyword>
<protein>
    <submittedName>
        <fullName evidence="2">Uncharacterized protein</fullName>
    </submittedName>
</protein>
<gene>
    <name evidence="2" type="ORF">E2C01_088948</name>
</gene>
<reference evidence="2 3" key="1">
    <citation type="submission" date="2019-05" db="EMBL/GenBank/DDBJ databases">
        <title>Another draft genome of Portunus trituberculatus and its Hox gene families provides insights of decapod evolution.</title>
        <authorList>
            <person name="Jeong J.-H."/>
            <person name="Song I."/>
            <person name="Kim S."/>
            <person name="Choi T."/>
            <person name="Kim D."/>
            <person name="Ryu S."/>
            <person name="Kim W."/>
        </authorList>
    </citation>
    <scope>NUCLEOTIDE SEQUENCE [LARGE SCALE GENOMIC DNA]</scope>
    <source>
        <tissue evidence="2">Muscle</tissue>
    </source>
</reference>
<name>A0A5B7JHT9_PORTR</name>
<dbReference type="EMBL" id="VSRR010096158">
    <property type="protein sequence ID" value="MPC93806.1"/>
    <property type="molecule type" value="Genomic_DNA"/>
</dbReference>
<sequence length="29" mass="3319">MPSLGGLRSEASDGGFRRLPRRLNARYRE</sequence>